<dbReference type="RefSeq" id="WP_213410105.1">
    <property type="nucleotide sequence ID" value="NZ_BOVK01000005.1"/>
</dbReference>
<protein>
    <submittedName>
        <fullName evidence="2">Uncharacterized protein</fullName>
    </submittedName>
</protein>
<accession>A0A8J4M159</accession>
<dbReference type="EMBL" id="BOVK01000005">
    <property type="protein sequence ID" value="GIQ67507.1"/>
    <property type="molecule type" value="Genomic_DNA"/>
</dbReference>
<evidence type="ECO:0000256" key="1">
    <source>
        <dbReference type="SAM" id="Phobius"/>
    </source>
</evidence>
<gene>
    <name evidence="2" type="ORF">XYCOK13_03310</name>
</gene>
<sequence>MHIIATFENSLFLELMLTAMEQHGIGKQHILALPMDKPKAPRQLFDTIHHADGVTFVDLAAVLGTVFMLLGAIYGYLLRWGPILWGVIGAVSGMLLGFTIKYLRIRKKGAPRTASCGADVVVLVRCEPEQQAAIEQLMWEHHALGVSRYHSSPPALQRT</sequence>
<evidence type="ECO:0000313" key="2">
    <source>
        <dbReference type="EMBL" id="GIQ67507.1"/>
    </source>
</evidence>
<feature type="transmembrane region" description="Helical" evidence="1">
    <location>
        <begin position="83"/>
        <end position="103"/>
    </location>
</feature>
<keyword evidence="1" id="KW-0812">Transmembrane</keyword>
<evidence type="ECO:0000313" key="3">
    <source>
        <dbReference type="Proteomes" id="UP000677918"/>
    </source>
</evidence>
<keyword evidence="3" id="KW-1185">Reference proteome</keyword>
<proteinExistence type="predicted"/>
<keyword evidence="1" id="KW-1133">Transmembrane helix</keyword>
<reference evidence="2" key="1">
    <citation type="submission" date="2021-04" db="EMBL/GenBank/DDBJ databases">
        <title>Draft genome sequence of Xylanibacillus composti strain K13.</title>
        <authorList>
            <person name="Uke A."/>
            <person name="Chhe C."/>
            <person name="Baramee S."/>
            <person name="Kosugi A."/>
        </authorList>
    </citation>
    <scope>NUCLEOTIDE SEQUENCE</scope>
    <source>
        <strain evidence="2">K13</strain>
    </source>
</reference>
<comment type="caution">
    <text evidence="2">The sequence shown here is derived from an EMBL/GenBank/DDBJ whole genome shotgun (WGS) entry which is preliminary data.</text>
</comment>
<dbReference type="AlphaFoldDB" id="A0A8J4M159"/>
<dbReference type="Proteomes" id="UP000677918">
    <property type="component" value="Unassembled WGS sequence"/>
</dbReference>
<name>A0A8J4M159_9BACL</name>
<feature type="transmembrane region" description="Helical" evidence="1">
    <location>
        <begin position="56"/>
        <end position="77"/>
    </location>
</feature>
<organism evidence="2 3">
    <name type="scientific">Xylanibacillus composti</name>
    <dbReference type="NCBI Taxonomy" id="1572762"/>
    <lineage>
        <taxon>Bacteria</taxon>
        <taxon>Bacillati</taxon>
        <taxon>Bacillota</taxon>
        <taxon>Bacilli</taxon>
        <taxon>Bacillales</taxon>
        <taxon>Paenibacillaceae</taxon>
        <taxon>Xylanibacillus</taxon>
    </lineage>
</organism>
<keyword evidence="1" id="KW-0472">Membrane</keyword>